<feature type="signal peptide" evidence="1">
    <location>
        <begin position="1"/>
        <end position="19"/>
    </location>
</feature>
<dbReference type="AlphaFoldDB" id="A0A5N7AQK0"/>
<reference evidence="2 3" key="1">
    <citation type="submission" date="2019-04" db="EMBL/GenBank/DDBJ databases">
        <title>Friends and foes A comparative genomics studyof 23 Aspergillus species from section Flavi.</title>
        <authorList>
            <consortium name="DOE Joint Genome Institute"/>
            <person name="Kjaerbolling I."/>
            <person name="Vesth T."/>
            <person name="Frisvad J.C."/>
            <person name="Nybo J.L."/>
            <person name="Theobald S."/>
            <person name="Kildgaard S."/>
            <person name="Isbrandt T."/>
            <person name="Kuo A."/>
            <person name="Sato A."/>
            <person name="Lyhne E.K."/>
            <person name="Kogle M.E."/>
            <person name="Wiebenga A."/>
            <person name="Kun R.S."/>
            <person name="Lubbers R.J."/>
            <person name="Makela M.R."/>
            <person name="Barry K."/>
            <person name="Chovatia M."/>
            <person name="Clum A."/>
            <person name="Daum C."/>
            <person name="Haridas S."/>
            <person name="He G."/>
            <person name="LaButti K."/>
            <person name="Lipzen A."/>
            <person name="Mondo S."/>
            <person name="Riley R."/>
            <person name="Salamov A."/>
            <person name="Simmons B.A."/>
            <person name="Magnuson J.K."/>
            <person name="Henrissat B."/>
            <person name="Mortensen U.H."/>
            <person name="Larsen T.O."/>
            <person name="Devries R.P."/>
            <person name="Grigoriev I.V."/>
            <person name="Machida M."/>
            <person name="Baker S.E."/>
            <person name="Andersen M.R."/>
        </authorList>
    </citation>
    <scope>NUCLEOTIDE SEQUENCE [LARGE SCALE GENOMIC DNA]</scope>
    <source>
        <strain evidence="2 3">IBT 29228</strain>
    </source>
</reference>
<dbReference type="SMART" id="SM00855">
    <property type="entry name" value="PGAM"/>
    <property type="match status" value="1"/>
</dbReference>
<sequence>MKISGLTSVALGLAAVAEASYINYTTVTGYFLQDEASTDPSTFDFTTTNFGLINRTYPSDKGHSKKNNHHTQWERFYNQVVELNHKAPHNVDYKVLFLGRHGQGWHNAAEDYYGTPAWNCYWSLLDGNDTATWRDADLTDAGIEQAQVAHDFWQKELDTQNIHPPDSYFVSPLTRTLRTANITFTGLRLPRKSTPFRPLVKEYLREGISLHTCDQRRSRTYIHDLFPTWPIEHGFTDTDELWNGVTAETSDAQDVRSKSALDSIFQTKDAGLFVSITSHSGEISSLLRVVNHRTFKLSTGAVIPVLVRAEAVHKTPTTTSVSWTTSAHCTAPPVTSANSCVCPSSAVPVTTPLVTVSV</sequence>
<dbReference type="EMBL" id="ML736374">
    <property type="protein sequence ID" value="KAE8372141.1"/>
    <property type="molecule type" value="Genomic_DNA"/>
</dbReference>
<organism evidence="2 3">
    <name type="scientific">Aspergillus bertholletiae</name>
    <dbReference type="NCBI Taxonomy" id="1226010"/>
    <lineage>
        <taxon>Eukaryota</taxon>
        <taxon>Fungi</taxon>
        <taxon>Dikarya</taxon>
        <taxon>Ascomycota</taxon>
        <taxon>Pezizomycotina</taxon>
        <taxon>Eurotiomycetes</taxon>
        <taxon>Eurotiomycetidae</taxon>
        <taxon>Eurotiales</taxon>
        <taxon>Aspergillaceae</taxon>
        <taxon>Aspergillus</taxon>
        <taxon>Aspergillus subgen. Circumdati</taxon>
    </lineage>
</organism>
<feature type="chain" id="PRO_5025035213" evidence="1">
    <location>
        <begin position="20"/>
        <end position="358"/>
    </location>
</feature>
<dbReference type="Pfam" id="PF00300">
    <property type="entry name" value="His_Phos_1"/>
    <property type="match status" value="1"/>
</dbReference>
<gene>
    <name evidence="2" type="ORF">BDV26DRAFT_274696</name>
</gene>
<dbReference type="PANTHER" id="PTHR48100">
    <property type="entry name" value="BROAD-SPECIFICITY PHOSPHATASE YOR283W-RELATED"/>
    <property type="match status" value="1"/>
</dbReference>
<name>A0A5N7AQK0_9EURO</name>
<evidence type="ECO:0000256" key="1">
    <source>
        <dbReference type="SAM" id="SignalP"/>
    </source>
</evidence>
<dbReference type="OrthoDB" id="496981at2759"/>
<evidence type="ECO:0000313" key="2">
    <source>
        <dbReference type="EMBL" id="KAE8372141.1"/>
    </source>
</evidence>
<dbReference type="InterPro" id="IPR050275">
    <property type="entry name" value="PGM_Phosphatase"/>
</dbReference>
<dbReference type="Proteomes" id="UP000326198">
    <property type="component" value="Unassembled WGS sequence"/>
</dbReference>
<dbReference type="PANTHER" id="PTHR48100:SF32">
    <property type="entry name" value="ANCHORED PROTEIN, PUTATIVE (AFU_ORTHOLOGUE AFUA_1G10590)-RELATED"/>
    <property type="match status" value="1"/>
</dbReference>
<dbReference type="SUPFAM" id="SSF53254">
    <property type="entry name" value="Phosphoglycerate mutase-like"/>
    <property type="match status" value="1"/>
</dbReference>
<keyword evidence="3" id="KW-1185">Reference proteome</keyword>
<accession>A0A5N7AQK0</accession>
<evidence type="ECO:0000313" key="3">
    <source>
        <dbReference type="Proteomes" id="UP000326198"/>
    </source>
</evidence>
<dbReference type="GO" id="GO:0005737">
    <property type="term" value="C:cytoplasm"/>
    <property type="evidence" value="ECO:0007669"/>
    <property type="project" value="TreeGrafter"/>
</dbReference>
<dbReference type="GO" id="GO:0016791">
    <property type="term" value="F:phosphatase activity"/>
    <property type="evidence" value="ECO:0007669"/>
    <property type="project" value="TreeGrafter"/>
</dbReference>
<dbReference type="CDD" id="cd07067">
    <property type="entry name" value="HP_PGM_like"/>
    <property type="match status" value="1"/>
</dbReference>
<dbReference type="InterPro" id="IPR013078">
    <property type="entry name" value="His_Pase_superF_clade-1"/>
</dbReference>
<dbReference type="InterPro" id="IPR029033">
    <property type="entry name" value="His_PPase_superfam"/>
</dbReference>
<protein>
    <submittedName>
        <fullName evidence="2">Histidine phosphatase superfamily</fullName>
    </submittedName>
</protein>
<dbReference type="Gene3D" id="3.40.50.1240">
    <property type="entry name" value="Phosphoglycerate mutase-like"/>
    <property type="match status" value="1"/>
</dbReference>
<keyword evidence="1" id="KW-0732">Signal</keyword>
<proteinExistence type="predicted"/>